<dbReference type="AlphaFoldDB" id="A0A1H2ZL53"/>
<sequence length="306" mass="29854">MARTSTAVLAALLAVAPLAALAQTATDATTTAPVVVPPAPAAADAVTDAATAAATEAATEAAKDATATATEAAKDAAATATDAAKAAEAAADSAAEAASDAAAAAEATPAATARAATPEAGAAPAADAAAAPAAPAAEAPAAGAAPAAPAADAVGSYYTKSTHDDWLLRCLKTADGKDPCELYQLLKDEGQKPVAEVSIIPFSGKAAAILNFVAPLETDLQAALGLQIDTGKEHRYPFLVCAPIGCVSRIGMTADELGAMKRGSSGKVTLLPFGADPAKDLVNLTMSLKGFTAGFTALEATVATNQ</sequence>
<feature type="chain" id="PRO_5010205306" evidence="1">
    <location>
        <begin position="23"/>
        <end position="306"/>
    </location>
</feature>
<dbReference type="EMBL" id="FNNA01000003">
    <property type="protein sequence ID" value="SDX17688.1"/>
    <property type="molecule type" value="Genomic_DNA"/>
</dbReference>
<evidence type="ECO:0000256" key="1">
    <source>
        <dbReference type="SAM" id="SignalP"/>
    </source>
</evidence>
<dbReference type="STRING" id="1545044.SAMN05444276_103114"/>
<dbReference type="Pfam" id="PF06776">
    <property type="entry name" value="IalB"/>
    <property type="match status" value="1"/>
</dbReference>
<dbReference type="InterPro" id="IPR010642">
    <property type="entry name" value="Invasion_prot_B"/>
</dbReference>
<gene>
    <name evidence="2" type="ORF">SAMN05444276_103114</name>
</gene>
<accession>A0A1H2ZL53</accession>
<dbReference type="RefSeq" id="WP_052176663.1">
    <property type="nucleotide sequence ID" value="NZ_FNNA01000003.1"/>
</dbReference>
<dbReference type="Gene3D" id="2.60.40.1880">
    <property type="entry name" value="Invasion associated locus B (IalB) protein"/>
    <property type="match status" value="1"/>
</dbReference>
<dbReference type="OrthoDB" id="9797912at2"/>
<reference evidence="3" key="1">
    <citation type="submission" date="2016-10" db="EMBL/GenBank/DDBJ databases">
        <authorList>
            <person name="Varghese N."/>
            <person name="Submissions S."/>
        </authorList>
    </citation>
    <scope>NUCLEOTIDE SEQUENCE [LARGE SCALE GENOMIC DNA]</scope>
    <source>
        <strain evidence="3">DSM 29303</strain>
    </source>
</reference>
<evidence type="ECO:0000313" key="2">
    <source>
        <dbReference type="EMBL" id="SDX17688.1"/>
    </source>
</evidence>
<dbReference type="InterPro" id="IPR038696">
    <property type="entry name" value="IalB_sf"/>
</dbReference>
<keyword evidence="1" id="KW-0732">Signal</keyword>
<protein>
    <submittedName>
        <fullName evidence="2">Invasion protein IalB, involved in pathogenesis</fullName>
    </submittedName>
</protein>
<evidence type="ECO:0000313" key="3">
    <source>
        <dbReference type="Proteomes" id="UP000182944"/>
    </source>
</evidence>
<dbReference type="Proteomes" id="UP000182944">
    <property type="component" value="Unassembled WGS sequence"/>
</dbReference>
<keyword evidence="3" id="KW-1185">Reference proteome</keyword>
<name>A0A1H2ZL53_9RHOB</name>
<feature type="signal peptide" evidence="1">
    <location>
        <begin position="1"/>
        <end position="22"/>
    </location>
</feature>
<proteinExistence type="predicted"/>
<organism evidence="2 3">
    <name type="scientific">Paracoccus sanguinis</name>
    <dbReference type="NCBI Taxonomy" id="1545044"/>
    <lineage>
        <taxon>Bacteria</taxon>
        <taxon>Pseudomonadati</taxon>
        <taxon>Pseudomonadota</taxon>
        <taxon>Alphaproteobacteria</taxon>
        <taxon>Rhodobacterales</taxon>
        <taxon>Paracoccaceae</taxon>
        <taxon>Paracoccus</taxon>
    </lineage>
</organism>